<gene>
    <name evidence="1" type="ordered locus">MCP_1715</name>
</gene>
<dbReference type="KEGG" id="mpd:MCP_1715"/>
<proteinExistence type="predicted"/>
<reference evidence="1 2" key="1">
    <citation type="journal article" date="2007" name="Appl. Environ. Microbiol.">
        <title>Isolation of key methanogens for global methane emission from rice paddy fields: a novel isolate affiliated with the clone cluster rice cluster I.</title>
        <authorList>
            <person name="Sakai S."/>
            <person name="Imachi H."/>
            <person name="Sekiguchi Y."/>
            <person name="Ohashi A."/>
            <person name="Harada H."/>
            <person name="Kamagata Y."/>
        </authorList>
    </citation>
    <scope>NUCLEOTIDE SEQUENCE [LARGE SCALE GENOMIC DNA]</scope>
    <source>
        <strain evidence="2">DSM 17711 / JCM 13418 / NBRC 101707 / SANAE</strain>
    </source>
</reference>
<dbReference type="EMBL" id="AP011532">
    <property type="protein sequence ID" value="BAI61787.1"/>
    <property type="molecule type" value="Genomic_DNA"/>
</dbReference>
<dbReference type="STRING" id="304371.MCP_1715"/>
<organism evidence="1 2">
    <name type="scientific">Methanocella paludicola (strain DSM 17711 / JCM 13418 / NBRC 101707 / SANAE)</name>
    <dbReference type="NCBI Taxonomy" id="304371"/>
    <lineage>
        <taxon>Archaea</taxon>
        <taxon>Methanobacteriati</taxon>
        <taxon>Methanobacteriota</taxon>
        <taxon>Stenosarchaea group</taxon>
        <taxon>Methanomicrobia</taxon>
        <taxon>Methanocellales</taxon>
        <taxon>Methanocellaceae</taxon>
        <taxon>Methanocella</taxon>
    </lineage>
</organism>
<accession>D1YZB5</accession>
<dbReference type="eggNOG" id="arCOG13232">
    <property type="taxonomic scope" value="Archaea"/>
</dbReference>
<evidence type="ECO:0000313" key="1">
    <source>
        <dbReference type="EMBL" id="BAI61787.1"/>
    </source>
</evidence>
<protein>
    <submittedName>
        <fullName evidence="1">Uncharacterized protein</fullName>
    </submittedName>
</protein>
<reference evidence="2" key="3">
    <citation type="journal article" date="2011" name="PLoS ONE">
        <title>Genome sequence of a mesophilic hydrogenotrophic methanogen Methanocella paludicola, the first cultivated representative of the order Methanocellales.</title>
        <authorList>
            <person name="Sakai S."/>
            <person name="Takaki Y."/>
            <person name="Shimamura S."/>
            <person name="Sekine M."/>
            <person name="Tajima T."/>
            <person name="Kosugi H."/>
            <person name="Ichikawa N."/>
            <person name="Tasumi E."/>
            <person name="Hiraki A.T."/>
            <person name="Shimizu A."/>
            <person name="Kato Y."/>
            <person name="Nishiko R."/>
            <person name="Mori K."/>
            <person name="Fujita N."/>
            <person name="Imachi H."/>
            <person name="Takai K."/>
        </authorList>
    </citation>
    <scope>NUCLEOTIDE SEQUENCE [LARGE SCALE GENOMIC DNA]</scope>
    <source>
        <strain evidence="2">DSM 17711 / JCM 13418 / NBRC 101707 / SANAE</strain>
    </source>
</reference>
<name>D1YZB5_METPS</name>
<dbReference type="Proteomes" id="UP000001882">
    <property type="component" value="Chromosome"/>
</dbReference>
<keyword evidence="2" id="KW-1185">Reference proteome</keyword>
<dbReference type="InParanoid" id="D1YZB5"/>
<evidence type="ECO:0000313" key="2">
    <source>
        <dbReference type="Proteomes" id="UP000001882"/>
    </source>
</evidence>
<sequence length="118" mass="13303">MTYGYSGNRPRVKDIIENGHVKHMPEIQTSEVTRLRIREFNKIKVGEGVRLLKCEACGKLTDSGIIIDRDIVEEGASGYLEKTGYERWTLCPECSTAVIEKTRAFTDGILEDIGKLLK</sequence>
<dbReference type="AlphaFoldDB" id="D1YZB5"/>
<reference evidence="1 2" key="2">
    <citation type="journal article" date="2008" name="Int. J. Syst. Evol. Microbiol.">
        <title>Methanocella paludicola gen. nov., sp. nov., a methane-producing archaeon, the first isolate of the lineage 'Rice Cluster I', and proposal of the new archaeal order Methanocellales ord. nov.</title>
        <authorList>
            <person name="Sakai S."/>
            <person name="Imachi H."/>
            <person name="Hanada S."/>
            <person name="Ohashi A."/>
            <person name="Harada H."/>
            <person name="Kamagata Y."/>
        </authorList>
    </citation>
    <scope>NUCLEOTIDE SEQUENCE [LARGE SCALE GENOMIC DNA]</scope>
    <source>
        <strain evidence="2">DSM 17711 / JCM 13418 / NBRC 101707 / SANAE</strain>
    </source>
</reference>